<dbReference type="InterPro" id="IPR029062">
    <property type="entry name" value="Class_I_gatase-like"/>
</dbReference>
<evidence type="ECO:0000256" key="3">
    <source>
        <dbReference type="ARBA" id="ARBA00022801"/>
    </source>
</evidence>
<dbReference type="EMBL" id="CP106856">
    <property type="protein sequence ID" value="UYB34793.1"/>
    <property type="molecule type" value="Genomic_DNA"/>
</dbReference>
<evidence type="ECO:0000313" key="5">
    <source>
        <dbReference type="EMBL" id="UYB34793.1"/>
    </source>
</evidence>
<reference evidence="5" key="1">
    <citation type="submission" date="2022-09" db="EMBL/GenBank/DDBJ databases">
        <authorList>
            <person name="Li D."/>
            <person name="Cheng J."/>
            <person name="Li Y."/>
        </authorList>
    </citation>
    <scope>NUCLEOTIDE SEQUENCE</scope>
    <source>
        <strain evidence="5">DL</strain>
    </source>
</reference>
<keyword evidence="3" id="KW-0378">Hydrolase</keyword>
<dbReference type="PANTHER" id="PTHR20842:SF0">
    <property type="entry name" value="ALPHA-ASPARTYL DIPEPTIDASE"/>
    <property type="match status" value="1"/>
</dbReference>
<proteinExistence type="inferred from homology"/>
<keyword evidence="2" id="KW-0645">Protease</keyword>
<dbReference type="Gene3D" id="3.40.50.880">
    <property type="match status" value="1"/>
</dbReference>
<dbReference type="InterPro" id="IPR005320">
    <property type="entry name" value="Peptidase_S51"/>
</dbReference>
<organism evidence="5 6">
    <name type="scientific">Arthrobacter koreensis</name>
    <dbReference type="NCBI Taxonomy" id="199136"/>
    <lineage>
        <taxon>Bacteria</taxon>
        <taxon>Bacillati</taxon>
        <taxon>Actinomycetota</taxon>
        <taxon>Actinomycetes</taxon>
        <taxon>Micrococcales</taxon>
        <taxon>Micrococcaceae</taxon>
        <taxon>Arthrobacter</taxon>
    </lineage>
</organism>
<evidence type="ECO:0000313" key="6">
    <source>
        <dbReference type="Proteomes" id="UP001063368"/>
    </source>
</evidence>
<dbReference type="RefSeq" id="WP_263126907.1">
    <property type="nucleotide sequence ID" value="NZ_CP106856.1"/>
</dbReference>
<evidence type="ECO:0000256" key="2">
    <source>
        <dbReference type="ARBA" id="ARBA00022670"/>
    </source>
</evidence>
<dbReference type="SUPFAM" id="SSF52317">
    <property type="entry name" value="Class I glutamine amidotransferase-like"/>
    <property type="match status" value="1"/>
</dbReference>
<comment type="similarity">
    <text evidence="1">Belongs to the peptidase S51 family.</text>
</comment>
<sequence>MKMLLLSRFIGAIPRFLNTPSLDARAATRIAYIDDASVPLGSAPFIERERLQLQELGYSLVPVRIGQGTAADLAAVLDTVNAIYVSGGMADYLMATLRRVGADTVLIERIRAGLPYMGASAGAMIMGKNIEPAIALDGHTEGVSLDNFNGLSLVEAVILPHADGQLPPYPPETITAVARQFEGTPGLIMLGDTEALLVVDGNICCVESSENE</sequence>
<protein>
    <submittedName>
        <fullName evidence="5">Type 1 glutamine amidotransferase-like domain-containing protein</fullName>
    </submittedName>
</protein>
<evidence type="ECO:0000256" key="1">
    <source>
        <dbReference type="ARBA" id="ARBA00006534"/>
    </source>
</evidence>
<keyword evidence="4" id="KW-0720">Serine protease</keyword>
<accession>A0ABY6FNL4</accession>
<dbReference type="PANTHER" id="PTHR20842">
    <property type="entry name" value="PROTEASE S51 ALPHA-ASPARTYL DIPEPTIDASE"/>
    <property type="match status" value="1"/>
</dbReference>
<keyword evidence="6" id="KW-1185">Reference proteome</keyword>
<dbReference type="Pfam" id="PF03575">
    <property type="entry name" value="Peptidase_S51"/>
    <property type="match status" value="1"/>
</dbReference>
<dbReference type="Proteomes" id="UP001063368">
    <property type="component" value="Chromosome"/>
</dbReference>
<gene>
    <name evidence="5" type="ORF">N9A08_08980</name>
</gene>
<evidence type="ECO:0000256" key="4">
    <source>
        <dbReference type="ARBA" id="ARBA00022825"/>
    </source>
</evidence>
<name>A0ABY6FNL4_9MICC</name>